<evidence type="ECO:0000256" key="7">
    <source>
        <dbReference type="ARBA" id="ARBA00023118"/>
    </source>
</evidence>
<dbReference type="InterPro" id="IPR051196">
    <property type="entry name" value="RSAD2/Viperin_antiviral"/>
</dbReference>
<name>A0A1I0Q2K8_9BACT</name>
<dbReference type="InterPro" id="IPR058240">
    <property type="entry name" value="rSAM_sf"/>
</dbReference>
<dbReference type="SFLD" id="SFLDG01067">
    <property type="entry name" value="SPASM/twitch_domain_containing"/>
    <property type="match status" value="1"/>
</dbReference>
<feature type="domain" description="Radical SAM core" evidence="9">
    <location>
        <begin position="3"/>
        <end position="226"/>
    </location>
</feature>
<evidence type="ECO:0000256" key="8">
    <source>
        <dbReference type="ARBA" id="ARBA00039667"/>
    </source>
</evidence>
<evidence type="ECO:0000256" key="5">
    <source>
        <dbReference type="ARBA" id="ARBA00023004"/>
    </source>
</evidence>
<dbReference type="SUPFAM" id="SSF102114">
    <property type="entry name" value="Radical SAM enzymes"/>
    <property type="match status" value="1"/>
</dbReference>
<evidence type="ECO:0000256" key="2">
    <source>
        <dbReference type="ARBA" id="ARBA00022485"/>
    </source>
</evidence>
<dbReference type="InterPro" id="IPR007197">
    <property type="entry name" value="rSAM"/>
</dbReference>
<reference evidence="11" key="1">
    <citation type="submission" date="2016-10" db="EMBL/GenBank/DDBJ databases">
        <authorList>
            <person name="Varghese N."/>
            <person name="Submissions S."/>
        </authorList>
    </citation>
    <scope>NUCLEOTIDE SEQUENCE [LARGE SCALE GENOMIC DNA]</scope>
    <source>
        <strain evidence="11">CGMCC 1.12402</strain>
    </source>
</reference>
<keyword evidence="4" id="KW-0479">Metal-binding</keyword>
<dbReference type="AlphaFoldDB" id="A0A1I0Q2K8"/>
<dbReference type="EMBL" id="FOIR01000002">
    <property type="protein sequence ID" value="SEW21108.1"/>
    <property type="molecule type" value="Genomic_DNA"/>
</dbReference>
<dbReference type="PANTHER" id="PTHR21339:SF0">
    <property type="entry name" value="S-ADENOSYLMETHIONINE-DEPENDENT NUCLEOTIDE DEHYDRATASE RSAD2"/>
    <property type="match status" value="1"/>
</dbReference>
<evidence type="ECO:0000313" key="10">
    <source>
        <dbReference type="EMBL" id="SEW21108.1"/>
    </source>
</evidence>
<gene>
    <name evidence="10" type="ORF">SAMN05216290_1950</name>
</gene>
<keyword evidence="11" id="KW-1185">Reference proteome</keyword>
<dbReference type="CDD" id="cd01335">
    <property type="entry name" value="Radical_SAM"/>
    <property type="match status" value="1"/>
</dbReference>
<evidence type="ECO:0000259" key="9">
    <source>
        <dbReference type="PROSITE" id="PS51918"/>
    </source>
</evidence>
<dbReference type="SFLD" id="SFLDG01088">
    <property type="entry name" value="antiviral_proteins"/>
    <property type="match status" value="1"/>
</dbReference>
<dbReference type="PANTHER" id="PTHR21339">
    <property type="entry name" value="RADICAL S-ADENOSYL METHIONINE DOMAIN-CONTAINING PROTEIN 2"/>
    <property type="match status" value="1"/>
</dbReference>
<dbReference type="RefSeq" id="WP_222843624.1">
    <property type="nucleotide sequence ID" value="NZ_FOIR01000002.1"/>
</dbReference>
<evidence type="ECO:0000256" key="6">
    <source>
        <dbReference type="ARBA" id="ARBA00023014"/>
    </source>
</evidence>
<dbReference type="Gene3D" id="3.20.20.70">
    <property type="entry name" value="Aldolase class I"/>
    <property type="match status" value="1"/>
</dbReference>
<keyword evidence="5" id="KW-0408">Iron</keyword>
<dbReference type="SFLD" id="SFLDS00029">
    <property type="entry name" value="Radical_SAM"/>
    <property type="match status" value="1"/>
</dbReference>
<dbReference type="GO" id="GO:0051539">
    <property type="term" value="F:4 iron, 4 sulfur cluster binding"/>
    <property type="evidence" value="ECO:0007669"/>
    <property type="project" value="UniProtKB-KW"/>
</dbReference>
<evidence type="ECO:0000256" key="1">
    <source>
        <dbReference type="ARBA" id="ARBA00001966"/>
    </source>
</evidence>
<organism evidence="10 11">
    <name type="scientific">Roseivirga pacifica</name>
    <dbReference type="NCBI Taxonomy" id="1267423"/>
    <lineage>
        <taxon>Bacteria</taxon>
        <taxon>Pseudomonadati</taxon>
        <taxon>Bacteroidota</taxon>
        <taxon>Cytophagia</taxon>
        <taxon>Cytophagales</taxon>
        <taxon>Roseivirgaceae</taxon>
        <taxon>Roseivirga</taxon>
    </lineage>
</organism>
<proteinExistence type="predicted"/>
<keyword evidence="7" id="KW-0051">Antiviral defense</keyword>
<dbReference type="STRING" id="1267423.SAMN05216290_1950"/>
<dbReference type="GO" id="GO:0051607">
    <property type="term" value="P:defense response to virus"/>
    <property type="evidence" value="ECO:0007669"/>
    <property type="project" value="UniProtKB-KW"/>
</dbReference>
<dbReference type="Proteomes" id="UP000199437">
    <property type="component" value="Unassembled WGS sequence"/>
</dbReference>
<evidence type="ECO:0000256" key="3">
    <source>
        <dbReference type="ARBA" id="ARBA00022691"/>
    </source>
</evidence>
<keyword evidence="2" id="KW-0004">4Fe-4S</keyword>
<dbReference type="Pfam" id="PF04055">
    <property type="entry name" value="Radical_SAM"/>
    <property type="match status" value="1"/>
</dbReference>
<dbReference type="InterPro" id="IPR013785">
    <property type="entry name" value="Aldolase_TIM"/>
</dbReference>
<dbReference type="NCBIfam" id="NF038283">
    <property type="entry name" value="viperin_w_prok"/>
    <property type="match status" value="1"/>
</dbReference>
<dbReference type="GO" id="GO:0003824">
    <property type="term" value="F:catalytic activity"/>
    <property type="evidence" value="ECO:0007669"/>
    <property type="project" value="InterPro"/>
</dbReference>
<comment type="cofactor">
    <cofactor evidence="1">
        <name>[4Fe-4S] cluster</name>
        <dbReference type="ChEBI" id="CHEBI:49883"/>
    </cofactor>
</comment>
<dbReference type="GeneID" id="99986667"/>
<dbReference type="GO" id="GO:0046872">
    <property type="term" value="F:metal ion binding"/>
    <property type="evidence" value="ECO:0007669"/>
    <property type="project" value="UniProtKB-KW"/>
</dbReference>
<evidence type="ECO:0000256" key="4">
    <source>
        <dbReference type="ARBA" id="ARBA00022723"/>
    </source>
</evidence>
<keyword evidence="3" id="KW-0949">S-adenosyl-L-methionine</keyword>
<dbReference type="PROSITE" id="PS51918">
    <property type="entry name" value="RADICAL_SAM"/>
    <property type="match status" value="1"/>
</dbReference>
<sequence length="291" mass="33592">MNKLVPTIKSINFHLWEPCNMRCKFCFATFQDVKSTILPKGHLDKNSTIQLIDKFVEAGFEKVTFAGGEPTLCKWLPELIERAKDRGLTTMLVTNGSLLTEAYLRKINNKLDWLVLSIDSLNEQTNITTGRTFKSKPFSEDSYLKIIHDIKQGGIRFKINTVVTSKNHHEDLTHFLKIALPERWKVLQVLPIKGQNDKHFEDFKVSGHLFNNFVMRHKKIEEFGIAIVGETNDLMTGSYMMVDPAGRFFDNTRERYTYSDPILKVGIHTALSQVDHDYKKFIDRGGIYEWS</sequence>
<accession>A0A1I0Q2K8</accession>
<keyword evidence="6" id="KW-0411">Iron-sulfur</keyword>
<evidence type="ECO:0000313" key="11">
    <source>
        <dbReference type="Proteomes" id="UP000199437"/>
    </source>
</evidence>
<protein>
    <recommendedName>
        <fullName evidence="8">S-adenosylmethionine-dependent nucleotide dehydratase</fullName>
    </recommendedName>
</protein>